<dbReference type="Pfam" id="PF00512">
    <property type="entry name" value="HisKA"/>
    <property type="match status" value="1"/>
</dbReference>
<dbReference type="Gene3D" id="2.60.40.10">
    <property type="entry name" value="Immunoglobulins"/>
    <property type="match status" value="1"/>
</dbReference>
<dbReference type="GO" id="GO:0003700">
    <property type="term" value="F:DNA-binding transcription factor activity"/>
    <property type="evidence" value="ECO:0007669"/>
    <property type="project" value="InterPro"/>
</dbReference>
<dbReference type="Gene3D" id="1.10.10.60">
    <property type="entry name" value="Homeodomain-like"/>
    <property type="match status" value="1"/>
</dbReference>
<dbReference type="GO" id="GO:0043565">
    <property type="term" value="F:sequence-specific DNA binding"/>
    <property type="evidence" value="ECO:0007669"/>
    <property type="project" value="InterPro"/>
</dbReference>
<dbReference type="EMBL" id="JAPDPJ010000098">
    <property type="protein sequence ID" value="MCW3789313.1"/>
    <property type="molecule type" value="Genomic_DNA"/>
</dbReference>
<evidence type="ECO:0000256" key="2">
    <source>
        <dbReference type="ARBA" id="ARBA00012438"/>
    </source>
</evidence>
<dbReference type="PROSITE" id="PS50110">
    <property type="entry name" value="RESPONSE_REGULATORY"/>
    <property type="match status" value="1"/>
</dbReference>
<dbReference type="InterPro" id="IPR015943">
    <property type="entry name" value="WD40/YVTN_repeat-like_dom_sf"/>
</dbReference>
<keyword evidence="8" id="KW-0472">Membrane</keyword>
<keyword evidence="13" id="KW-1185">Reference proteome</keyword>
<dbReference type="InterPro" id="IPR001789">
    <property type="entry name" value="Sig_transdc_resp-reg_receiver"/>
</dbReference>
<dbReference type="SMART" id="SM00448">
    <property type="entry name" value="REC"/>
    <property type="match status" value="1"/>
</dbReference>
<gene>
    <name evidence="12" type="ORF">OM075_22810</name>
</gene>
<dbReference type="CDD" id="cd00082">
    <property type="entry name" value="HisKA"/>
    <property type="match status" value="1"/>
</dbReference>
<accession>A0AAE3SH93</accession>
<dbReference type="PROSITE" id="PS50109">
    <property type="entry name" value="HIS_KIN"/>
    <property type="match status" value="1"/>
</dbReference>
<dbReference type="SUPFAM" id="SSF63825">
    <property type="entry name" value="YWTD domain"/>
    <property type="match status" value="1"/>
</dbReference>
<evidence type="ECO:0000259" key="11">
    <source>
        <dbReference type="PROSITE" id="PS50110"/>
    </source>
</evidence>
<dbReference type="PROSITE" id="PS00041">
    <property type="entry name" value="HTH_ARAC_FAMILY_1"/>
    <property type="match status" value="1"/>
</dbReference>
<dbReference type="Proteomes" id="UP001209229">
    <property type="component" value="Unassembled WGS sequence"/>
</dbReference>
<dbReference type="SUPFAM" id="SSF46689">
    <property type="entry name" value="Homeodomain-like"/>
    <property type="match status" value="1"/>
</dbReference>
<feature type="transmembrane region" description="Helical" evidence="8">
    <location>
        <begin position="798"/>
        <end position="819"/>
    </location>
</feature>
<dbReference type="Pfam" id="PF07494">
    <property type="entry name" value="Reg_prop"/>
    <property type="match status" value="5"/>
</dbReference>
<dbReference type="Gene3D" id="3.40.50.2300">
    <property type="match status" value="1"/>
</dbReference>
<dbReference type="InterPro" id="IPR009057">
    <property type="entry name" value="Homeodomain-like_sf"/>
</dbReference>
<dbReference type="InterPro" id="IPR003661">
    <property type="entry name" value="HisK_dim/P_dom"/>
</dbReference>
<dbReference type="Gene3D" id="1.10.287.130">
    <property type="match status" value="1"/>
</dbReference>
<feature type="domain" description="HTH araC/xylS-type" evidence="9">
    <location>
        <begin position="1241"/>
        <end position="1340"/>
    </location>
</feature>
<evidence type="ECO:0000256" key="1">
    <source>
        <dbReference type="ARBA" id="ARBA00000085"/>
    </source>
</evidence>
<dbReference type="InterPro" id="IPR036890">
    <property type="entry name" value="HATPase_C_sf"/>
</dbReference>
<dbReference type="SUPFAM" id="SSF47384">
    <property type="entry name" value="Homodimeric domain of signal transducing histidine kinase"/>
    <property type="match status" value="1"/>
</dbReference>
<dbReference type="GO" id="GO:0000155">
    <property type="term" value="F:phosphorelay sensor kinase activity"/>
    <property type="evidence" value="ECO:0007669"/>
    <property type="project" value="InterPro"/>
</dbReference>
<comment type="catalytic activity">
    <reaction evidence="1">
        <text>ATP + protein L-histidine = ADP + protein N-phospho-L-histidine.</text>
        <dbReference type="EC" id="2.7.13.3"/>
    </reaction>
</comment>
<dbReference type="InterPro" id="IPR011110">
    <property type="entry name" value="Reg_prop"/>
</dbReference>
<proteinExistence type="predicted"/>
<dbReference type="InterPro" id="IPR013783">
    <property type="entry name" value="Ig-like_fold"/>
</dbReference>
<feature type="domain" description="Histidine kinase" evidence="10">
    <location>
        <begin position="852"/>
        <end position="1069"/>
    </location>
</feature>
<evidence type="ECO:0000256" key="7">
    <source>
        <dbReference type="PROSITE-ProRule" id="PRU00169"/>
    </source>
</evidence>
<dbReference type="SMART" id="SM00388">
    <property type="entry name" value="HisKA"/>
    <property type="match status" value="1"/>
</dbReference>
<dbReference type="InterPro" id="IPR005467">
    <property type="entry name" value="His_kinase_dom"/>
</dbReference>
<dbReference type="SUPFAM" id="SSF63829">
    <property type="entry name" value="Calcium-dependent phosphotriesterase"/>
    <property type="match status" value="2"/>
</dbReference>
<sequence>MTDYNKIVILLILFFNVELIAQNNTIDKIGIGDGLSDHYILDIAQDEEGFMWFGTEWGLNRFDGNTFKVFKADTTENTISHNGINKILVDSERHLLWIATKGGGLNVFNRITEKFSHYPTYENRVNSTLSNGITDLCFDINGDIWIATYKHGLKKLDVSNDSVIHSYLKNIPLPNNFKIKCIADDHNGNVYIGHWGNGFSVLSTKDLTGKHYEFNSDNPTGLPGNEVMDICIDSNNHIWLGTHSGLAVFNPKTELFTVFKFDPKNPDGLSDDDIRSIHEINGQLWIGTWKGGVNILELATVDFDHPENTTFKHIEANDLPSGLSSPIIEAIDYDSYGNIWLGTYGEGINVINHIKPFFKQISYSPIKGELNGLSNKAVNCITNSHDSILWVGLGNGFIDQFNKDFDTGIFKKQKSFSFDCDILSLFTDNKGLLWIGNDLNGIMCYNTKKGDFENFDIFRNPQWDKYVASIYEDRKQNLWISTNNGVIVYDTEHKGIKEIEGENIGLKDNYIRNIIEDINGNFWIGSAINGVSVVTPEFELLHNFNEHNSLGSNNINYLYEDSLNQIWVCTNNGVTVFPKVKNQSYDSFNVTKDSGLADNYIRAVVEGKKGEIWITTNAGISLYNIHSAKVKNYSYNDGIPLGTFKNGAVSKTNDGTVFLGSQDGICYFNTNDSISNIVLPPIVITGFQAYDSTEDLPFTSINLPVNHPGKLTHTQNTLFIDFNVLDYGLRNQVEYAYLLHGLDEDKWYQTKMQNHVTFRNLPPGNYTFFVKARIHNQEWSDQTDQISFKIYPPIYLTWWAKCIYISIALLIGTAIVIFYRRKLKLESQLILEQKTHEQELETNKERIQFFTNITHELRTPLTLILGPLDDMIKSKNRNTEDRNKLSLIYKNAHRLLTLINQLLEFRKSETQSKTLNVAKDNISVVLHEIVFKFKDLNKNKDLSIDLMTEKSIVLYYDKEVITIIMDNLISNALKNTKRGNIKVMARTIRKNEVAMLEIEVSDTGYGIPESDLDKIFDRYFQVKRTEPVNGTGIGLALVKKLVELHEGIINVRSIEHQGTTFVFRLKLDETYPHAIHLPYQTSDKIEKTECTKRMLIVEDNKDIRDYISNIFIHSFEIITACDGQEALLQLNENTPDIIISDIMMPIMDGVEFCKQIKENIGTSHIPVILLTAKDTESDKTEGYSIGADSYITKPFSSTLLTARVNNLLKGREKIATYFTSEVFKKELVSNSITKLDNEFINQTISIIENNLGLEKIDIAFLAQQHNMSYSSYSRKIKAITGATANDFVRDIKLQKAEQLLISREFSISEVAFKVGYNSLAYFREAFKNKFGVLPSEYVSNLE</sequence>
<evidence type="ECO:0000256" key="3">
    <source>
        <dbReference type="ARBA" id="ARBA00022553"/>
    </source>
</evidence>
<protein>
    <recommendedName>
        <fullName evidence="2">histidine kinase</fullName>
        <ecNumber evidence="2">2.7.13.3</ecNumber>
    </recommendedName>
</protein>
<dbReference type="FunFam" id="3.40.50.2300:FF:000138">
    <property type="entry name" value="Two-component system sensor histidine kinase/response regulator"/>
    <property type="match status" value="1"/>
</dbReference>
<name>A0AAE3SH93_9BACT</name>
<evidence type="ECO:0000313" key="12">
    <source>
        <dbReference type="EMBL" id="MCW3789313.1"/>
    </source>
</evidence>
<dbReference type="Pfam" id="PF07495">
    <property type="entry name" value="Y_Y_Y"/>
    <property type="match status" value="1"/>
</dbReference>
<dbReference type="PANTHER" id="PTHR43547">
    <property type="entry name" value="TWO-COMPONENT HISTIDINE KINASE"/>
    <property type="match status" value="1"/>
</dbReference>
<dbReference type="SUPFAM" id="SSF55874">
    <property type="entry name" value="ATPase domain of HSP90 chaperone/DNA topoisomerase II/histidine kinase"/>
    <property type="match status" value="1"/>
</dbReference>
<dbReference type="InterPro" id="IPR011006">
    <property type="entry name" value="CheY-like_superfamily"/>
</dbReference>
<dbReference type="Pfam" id="PF02518">
    <property type="entry name" value="HATPase_c"/>
    <property type="match status" value="1"/>
</dbReference>
<evidence type="ECO:0000256" key="4">
    <source>
        <dbReference type="ARBA" id="ARBA00023015"/>
    </source>
</evidence>
<keyword evidence="4" id="KW-0805">Transcription regulation</keyword>
<dbReference type="InterPro" id="IPR018060">
    <property type="entry name" value="HTH_AraC"/>
</dbReference>
<dbReference type="InterPro" id="IPR004358">
    <property type="entry name" value="Sig_transdc_His_kin-like_C"/>
</dbReference>
<dbReference type="Pfam" id="PF00072">
    <property type="entry name" value="Response_reg"/>
    <property type="match status" value="1"/>
</dbReference>
<dbReference type="PRINTS" id="PR00344">
    <property type="entry name" value="BCTRLSENSOR"/>
</dbReference>
<dbReference type="CDD" id="cd17574">
    <property type="entry name" value="REC_OmpR"/>
    <property type="match status" value="1"/>
</dbReference>
<dbReference type="EC" id="2.7.13.3" evidence="2"/>
<evidence type="ECO:0000256" key="8">
    <source>
        <dbReference type="SAM" id="Phobius"/>
    </source>
</evidence>
<evidence type="ECO:0000259" key="10">
    <source>
        <dbReference type="PROSITE" id="PS50109"/>
    </source>
</evidence>
<comment type="caution">
    <text evidence="12">The sequence shown here is derived from an EMBL/GenBank/DDBJ whole genome shotgun (WGS) entry which is preliminary data.</text>
</comment>
<dbReference type="SUPFAM" id="SSF52172">
    <property type="entry name" value="CheY-like"/>
    <property type="match status" value="1"/>
</dbReference>
<evidence type="ECO:0000256" key="6">
    <source>
        <dbReference type="ARBA" id="ARBA00023163"/>
    </source>
</evidence>
<dbReference type="InterPro" id="IPR036097">
    <property type="entry name" value="HisK_dim/P_sf"/>
</dbReference>
<keyword evidence="8" id="KW-1133">Transmembrane helix</keyword>
<dbReference type="SMART" id="SM00387">
    <property type="entry name" value="HATPase_c"/>
    <property type="match status" value="1"/>
</dbReference>
<feature type="modified residue" description="4-aspartylphosphate" evidence="7">
    <location>
        <position position="1141"/>
    </location>
</feature>
<dbReference type="RefSeq" id="WP_301192868.1">
    <property type="nucleotide sequence ID" value="NZ_JAPDPJ010000098.1"/>
</dbReference>
<dbReference type="PANTHER" id="PTHR43547:SF2">
    <property type="entry name" value="HYBRID SIGNAL TRANSDUCTION HISTIDINE KINASE C"/>
    <property type="match status" value="1"/>
</dbReference>
<organism evidence="12 13">
    <name type="scientific">Plebeiibacterium sediminum</name>
    <dbReference type="NCBI Taxonomy" id="2992112"/>
    <lineage>
        <taxon>Bacteria</taxon>
        <taxon>Pseudomonadati</taxon>
        <taxon>Bacteroidota</taxon>
        <taxon>Bacteroidia</taxon>
        <taxon>Marinilabiliales</taxon>
        <taxon>Marinilabiliaceae</taxon>
        <taxon>Plebeiibacterium</taxon>
    </lineage>
</organism>
<dbReference type="Gene3D" id="3.30.565.10">
    <property type="entry name" value="Histidine kinase-like ATPase, C-terminal domain"/>
    <property type="match status" value="1"/>
</dbReference>
<keyword evidence="3 7" id="KW-0597">Phosphoprotein</keyword>
<evidence type="ECO:0000256" key="5">
    <source>
        <dbReference type="ARBA" id="ARBA00023125"/>
    </source>
</evidence>
<dbReference type="Gene3D" id="2.130.10.10">
    <property type="entry name" value="YVTN repeat-like/Quinoprotein amine dehydrogenase"/>
    <property type="match status" value="2"/>
</dbReference>
<evidence type="ECO:0000313" key="13">
    <source>
        <dbReference type="Proteomes" id="UP001209229"/>
    </source>
</evidence>
<dbReference type="InterPro" id="IPR011123">
    <property type="entry name" value="Y_Y_Y"/>
</dbReference>
<dbReference type="InterPro" id="IPR003594">
    <property type="entry name" value="HATPase_dom"/>
</dbReference>
<evidence type="ECO:0000259" key="9">
    <source>
        <dbReference type="PROSITE" id="PS01124"/>
    </source>
</evidence>
<keyword evidence="5" id="KW-0238">DNA-binding</keyword>
<dbReference type="InterPro" id="IPR018062">
    <property type="entry name" value="HTH_AraC-typ_CS"/>
</dbReference>
<dbReference type="FunFam" id="1.10.287.130:FF:000034">
    <property type="entry name" value="Two-component system sensor histidine kinase/response regulator"/>
    <property type="match status" value="1"/>
</dbReference>
<keyword evidence="8" id="KW-0812">Transmembrane</keyword>
<keyword evidence="6" id="KW-0804">Transcription</keyword>
<feature type="domain" description="Response regulatory" evidence="11">
    <location>
        <begin position="1093"/>
        <end position="1208"/>
    </location>
</feature>
<dbReference type="PROSITE" id="PS01124">
    <property type="entry name" value="HTH_ARAC_FAMILY_2"/>
    <property type="match status" value="1"/>
</dbReference>
<dbReference type="Pfam" id="PF12833">
    <property type="entry name" value="HTH_18"/>
    <property type="match status" value="1"/>
</dbReference>
<reference evidence="12" key="1">
    <citation type="submission" date="2022-10" db="EMBL/GenBank/DDBJ databases">
        <authorList>
            <person name="Yu W.X."/>
        </authorList>
    </citation>
    <scope>NUCLEOTIDE SEQUENCE</scope>
    <source>
        <strain evidence="12">AAT</strain>
    </source>
</reference>
<dbReference type="SMART" id="SM00342">
    <property type="entry name" value="HTH_ARAC"/>
    <property type="match status" value="1"/>
</dbReference>